<dbReference type="PROSITE" id="PS50222">
    <property type="entry name" value="EF_HAND_2"/>
    <property type="match status" value="1"/>
</dbReference>
<feature type="domain" description="EF-hand" evidence="2">
    <location>
        <begin position="90"/>
        <end position="111"/>
    </location>
</feature>
<feature type="transmembrane region" description="Helical" evidence="1">
    <location>
        <begin position="59"/>
        <end position="77"/>
    </location>
</feature>
<dbReference type="RefSeq" id="WP_380942154.1">
    <property type="nucleotide sequence ID" value="NZ_JBHUFC010000025.1"/>
</dbReference>
<name>A0ABW4NIP4_9SPHN</name>
<evidence type="ECO:0000256" key="1">
    <source>
        <dbReference type="SAM" id="Phobius"/>
    </source>
</evidence>
<dbReference type="InterPro" id="IPR002048">
    <property type="entry name" value="EF_hand_dom"/>
</dbReference>
<evidence type="ECO:0000259" key="2">
    <source>
        <dbReference type="PROSITE" id="PS50222"/>
    </source>
</evidence>
<accession>A0ABW4NIP4</accession>
<dbReference type="Proteomes" id="UP001597283">
    <property type="component" value="Unassembled WGS sequence"/>
</dbReference>
<proteinExistence type="predicted"/>
<comment type="caution">
    <text evidence="3">The sequence shown here is derived from an EMBL/GenBank/DDBJ whole genome shotgun (WGS) entry which is preliminary data.</text>
</comment>
<reference evidence="4" key="1">
    <citation type="journal article" date="2019" name="Int. J. Syst. Evol. Microbiol.">
        <title>The Global Catalogue of Microorganisms (GCM) 10K type strain sequencing project: providing services to taxonomists for standard genome sequencing and annotation.</title>
        <authorList>
            <consortium name="The Broad Institute Genomics Platform"/>
            <consortium name="The Broad Institute Genome Sequencing Center for Infectious Disease"/>
            <person name="Wu L."/>
            <person name="Ma J."/>
        </authorList>
    </citation>
    <scope>NUCLEOTIDE SEQUENCE [LARGE SCALE GENOMIC DNA]</scope>
    <source>
        <strain evidence="4">Q85</strain>
    </source>
</reference>
<protein>
    <submittedName>
        <fullName evidence="3">EF-hand domain-containing protein</fullName>
    </submittedName>
</protein>
<dbReference type="EMBL" id="JBHUFC010000025">
    <property type="protein sequence ID" value="MFD1789862.1"/>
    <property type="molecule type" value="Genomic_DNA"/>
</dbReference>
<keyword evidence="4" id="KW-1185">Reference proteome</keyword>
<keyword evidence="1" id="KW-0812">Transmembrane</keyword>
<sequence length="111" mass="11956">MRAKKNVTLEVRLPDATKAAFMAQCRRQDRTASDAVRAFINAQLEAGEQPLRRPSRRSVRLAVTAWVAGAAIGAGLATPSLARSAPWEAQAFAALDRNHDGVLSPSEFAAR</sequence>
<dbReference type="InterPro" id="IPR018247">
    <property type="entry name" value="EF_Hand_1_Ca_BS"/>
</dbReference>
<organism evidence="3 4">
    <name type="scientific">Sphingomonas floccifaciens</name>
    <dbReference type="NCBI Taxonomy" id="1844115"/>
    <lineage>
        <taxon>Bacteria</taxon>
        <taxon>Pseudomonadati</taxon>
        <taxon>Pseudomonadota</taxon>
        <taxon>Alphaproteobacteria</taxon>
        <taxon>Sphingomonadales</taxon>
        <taxon>Sphingomonadaceae</taxon>
        <taxon>Sphingomonas</taxon>
    </lineage>
</organism>
<keyword evidence="1" id="KW-0472">Membrane</keyword>
<evidence type="ECO:0000313" key="3">
    <source>
        <dbReference type="EMBL" id="MFD1789862.1"/>
    </source>
</evidence>
<gene>
    <name evidence="3" type="ORF">ACFSC3_20080</name>
</gene>
<dbReference type="PROSITE" id="PS00018">
    <property type="entry name" value="EF_HAND_1"/>
    <property type="match status" value="1"/>
</dbReference>
<keyword evidence="1" id="KW-1133">Transmembrane helix</keyword>
<evidence type="ECO:0000313" key="4">
    <source>
        <dbReference type="Proteomes" id="UP001597283"/>
    </source>
</evidence>